<reference evidence="2 3" key="1">
    <citation type="journal article" date="2022" name="Nat. Genet.">
        <title>Improved pea reference genome and pan-genome highlight genomic features and evolutionary characteristics.</title>
        <authorList>
            <person name="Yang T."/>
            <person name="Liu R."/>
            <person name="Luo Y."/>
            <person name="Hu S."/>
            <person name="Wang D."/>
            <person name="Wang C."/>
            <person name="Pandey M.K."/>
            <person name="Ge S."/>
            <person name="Xu Q."/>
            <person name="Li N."/>
            <person name="Li G."/>
            <person name="Huang Y."/>
            <person name="Saxena R.K."/>
            <person name="Ji Y."/>
            <person name="Li M."/>
            <person name="Yan X."/>
            <person name="He Y."/>
            <person name="Liu Y."/>
            <person name="Wang X."/>
            <person name="Xiang C."/>
            <person name="Varshney R.K."/>
            <person name="Ding H."/>
            <person name="Gao S."/>
            <person name="Zong X."/>
        </authorList>
    </citation>
    <scope>NUCLEOTIDE SEQUENCE [LARGE SCALE GENOMIC DNA]</scope>
    <source>
        <strain evidence="2 3">cv. Zhongwan 6</strain>
    </source>
</reference>
<proteinExistence type="predicted"/>
<comment type="caution">
    <text evidence="2">The sequence shown here is derived from an EMBL/GenBank/DDBJ whole genome shotgun (WGS) entry which is preliminary data.</text>
</comment>
<sequence>MERDGGFVHRPPILDGSNYDYWKHQMVAFLKSLDNKAWKAVLTGWAHPVITKEREAITDKKPEEQCPVHHQTHYQARPKHHRPVNKKQWVPKTNVTSLIAHISFRVSAKEDWYFDSGCSRHMTGNKDLLTGLHPHAISYVTFGDGAKGEIKGIGKLDCPGVPELDNVLLVKGLTANLISISQLCDQGLDVNFTKTEYKDVTPMVEHVASHMQTEVGKNFVGLELQVKQIEGSMCLSQSKYAKNNVKKIGMESERTPSPLKDENVVCAIYQAEYIAAGSSCSQ</sequence>
<keyword evidence="3" id="KW-1185">Reference proteome</keyword>
<name>A0A9D4W627_PEA</name>
<evidence type="ECO:0000259" key="1">
    <source>
        <dbReference type="Pfam" id="PF22936"/>
    </source>
</evidence>
<dbReference type="InterPro" id="IPR054722">
    <property type="entry name" value="PolX-like_BBD"/>
</dbReference>
<evidence type="ECO:0000313" key="3">
    <source>
        <dbReference type="Proteomes" id="UP001058974"/>
    </source>
</evidence>
<dbReference type="Gramene" id="Psat06G0280800-T1">
    <property type="protein sequence ID" value="KAI5396719.1"/>
    <property type="gene ID" value="KIW84_062808"/>
</dbReference>
<dbReference type="Proteomes" id="UP001058974">
    <property type="component" value="Chromosome 6"/>
</dbReference>
<protein>
    <recommendedName>
        <fullName evidence="1">Retrovirus-related Pol polyprotein from transposon TNT 1-94-like beta-barrel domain-containing protein</fullName>
    </recommendedName>
</protein>
<evidence type="ECO:0000313" key="2">
    <source>
        <dbReference type="EMBL" id="KAI5396719.1"/>
    </source>
</evidence>
<dbReference type="AlphaFoldDB" id="A0A9D4W627"/>
<dbReference type="EMBL" id="JAMSHJ010000006">
    <property type="protein sequence ID" value="KAI5396719.1"/>
    <property type="molecule type" value="Genomic_DNA"/>
</dbReference>
<feature type="domain" description="Retrovirus-related Pol polyprotein from transposon TNT 1-94-like beta-barrel" evidence="1">
    <location>
        <begin position="112"/>
        <end position="187"/>
    </location>
</feature>
<gene>
    <name evidence="2" type="ORF">KIW84_062808</name>
</gene>
<dbReference type="Pfam" id="PF22936">
    <property type="entry name" value="Pol_BBD"/>
    <property type="match status" value="1"/>
</dbReference>
<accession>A0A9D4W627</accession>
<organism evidence="2 3">
    <name type="scientific">Pisum sativum</name>
    <name type="common">Garden pea</name>
    <name type="synonym">Lathyrus oleraceus</name>
    <dbReference type="NCBI Taxonomy" id="3888"/>
    <lineage>
        <taxon>Eukaryota</taxon>
        <taxon>Viridiplantae</taxon>
        <taxon>Streptophyta</taxon>
        <taxon>Embryophyta</taxon>
        <taxon>Tracheophyta</taxon>
        <taxon>Spermatophyta</taxon>
        <taxon>Magnoliopsida</taxon>
        <taxon>eudicotyledons</taxon>
        <taxon>Gunneridae</taxon>
        <taxon>Pentapetalae</taxon>
        <taxon>rosids</taxon>
        <taxon>fabids</taxon>
        <taxon>Fabales</taxon>
        <taxon>Fabaceae</taxon>
        <taxon>Papilionoideae</taxon>
        <taxon>50 kb inversion clade</taxon>
        <taxon>NPAAA clade</taxon>
        <taxon>Hologalegina</taxon>
        <taxon>IRL clade</taxon>
        <taxon>Fabeae</taxon>
        <taxon>Lathyrus</taxon>
    </lineage>
</organism>